<dbReference type="GO" id="GO:0006351">
    <property type="term" value="P:DNA-templated transcription"/>
    <property type="evidence" value="ECO:0007669"/>
    <property type="project" value="InterPro"/>
</dbReference>
<dbReference type="GO" id="GO:0043565">
    <property type="term" value="F:sequence-specific DNA binding"/>
    <property type="evidence" value="ECO:0000318"/>
    <property type="project" value="GO_Central"/>
</dbReference>
<protein>
    <recommendedName>
        <fullName evidence="4">Zn(2)-C6 fungal-type domain-containing protein</fullName>
    </recommendedName>
</protein>
<feature type="compositionally biased region" description="Polar residues" evidence="3">
    <location>
        <begin position="9"/>
        <end position="39"/>
    </location>
</feature>
<dbReference type="GO" id="GO:0045944">
    <property type="term" value="P:positive regulation of transcription by RNA polymerase II"/>
    <property type="evidence" value="ECO:0000318"/>
    <property type="project" value="GO_Central"/>
</dbReference>
<dbReference type="OrthoDB" id="1708823at2759"/>
<dbReference type="VEuPathDB" id="FungiDB:CNC03930"/>
<organism evidence="5 6">
    <name type="scientific">Cryptococcus deneoformans (strain JEC21 / ATCC MYA-565)</name>
    <name type="common">Cryptococcus neoformans var. neoformans serotype D</name>
    <dbReference type="NCBI Taxonomy" id="214684"/>
    <lineage>
        <taxon>Eukaryota</taxon>
        <taxon>Fungi</taxon>
        <taxon>Dikarya</taxon>
        <taxon>Basidiomycota</taxon>
        <taxon>Agaricomycotina</taxon>
        <taxon>Tremellomycetes</taxon>
        <taxon>Tremellales</taxon>
        <taxon>Cryptococcaceae</taxon>
        <taxon>Cryptococcus</taxon>
        <taxon>Cryptococcus neoformans species complex</taxon>
    </lineage>
</organism>
<dbReference type="Pfam" id="PF00172">
    <property type="entry name" value="Zn_clus"/>
    <property type="match status" value="1"/>
</dbReference>
<dbReference type="KEGG" id="cne:CNC03930"/>
<dbReference type="Pfam" id="PF04082">
    <property type="entry name" value="Fungal_trans"/>
    <property type="match status" value="1"/>
</dbReference>
<proteinExistence type="predicted"/>
<dbReference type="EMBL" id="AE017343">
    <property type="protein sequence ID" value="AAW42701.1"/>
    <property type="molecule type" value="Genomic_DNA"/>
</dbReference>
<evidence type="ECO:0000313" key="6">
    <source>
        <dbReference type="Proteomes" id="UP000002149"/>
    </source>
</evidence>
<dbReference type="InParanoid" id="Q5KK82"/>
<feature type="region of interest" description="Disordered" evidence="3">
    <location>
        <begin position="156"/>
        <end position="183"/>
    </location>
</feature>
<dbReference type="HOGENOM" id="CLU_018104_1_0_1"/>
<evidence type="ECO:0000256" key="1">
    <source>
        <dbReference type="ARBA" id="ARBA00022723"/>
    </source>
</evidence>
<dbReference type="Proteomes" id="UP000002149">
    <property type="component" value="Chromosome 3"/>
</dbReference>
<dbReference type="PROSITE" id="PS50048">
    <property type="entry name" value="ZN2_CY6_FUNGAL_2"/>
    <property type="match status" value="1"/>
</dbReference>
<dbReference type="CDD" id="cd12148">
    <property type="entry name" value="fungal_TF_MHR"/>
    <property type="match status" value="1"/>
</dbReference>
<accession>Q5KK82</accession>
<sequence length="738" mass="83588">MDFYPPQLAGQSSTTTSLEHLGSSTQANQQPVTPDTVTTENKRKKRTGSSGKDGTKIKKTRQSQSCDACRARKVKCDRPPPGKETDGPIKNMCSHCAQLNLPCTFDYVQRKRGPPNMYLKRIQEDQQVECNENGKSISSTVGSSKFSSEVPATIPRAPPPLQAALRGTPPATSDNTSSEWQPTLGMTMSTTRAAHAGHYPIMSISASSSPSVQAATVPLGLSPLRSRSYLPVSLDPSHSLATSQTPSAQSSPLHLPQHLAYINHTYDPRNPLDSVLPRRLLYHIIDLYFDYIYCLIPCLHRPSFIHDLNTKREENPDQEEWVILVLAVVASTLVQLPRSFVDLPRNEVKDLVLRCHNRIKDYLARDFDTITVTRTIIIYLSLYVYGITGHIVVSHGLFGQNYVFMLALRAHEEGTYATLGNIERVLLRRMFWLMYGGDKTLAFTGAFPVLFHEDDCASVALPDDIDDEYLTEEGYTKQPESYTSVLSGFRYISHLFRVSGEVLDKRRRDKIRSPSGLMLQMRINEINELYNRTMSIMDFCPAPLKLDYRSASASVMSMSPDWDERIKSDIHTIFSDPNEHDMDLVKDFYLVQQANIYVTQQLVRFIIIQYREELLEIQQDEAHHGLDLAQREAMKRSIREQTQDEKDEVVVDMLSILQKIPIQVLAVNSFTIIEKVRSVASSLLDFLDHGEDMGLLPLSSHETRAQKAQRNLWKFLNYLSEIESMYSWHDEKGTGKGF</sequence>
<dbReference type="InterPro" id="IPR007219">
    <property type="entry name" value="XnlR_reg_dom"/>
</dbReference>
<reference evidence="5 6" key="1">
    <citation type="journal article" date="2005" name="Science">
        <title>The genome of the basidiomycetous yeast and human pathogen Cryptococcus neoformans.</title>
        <authorList>
            <person name="Loftus B.J."/>
            <person name="Fung E."/>
            <person name="Roncaglia P."/>
            <person name="Rowley D."/>
            <person name="Amedeo P."/>
            <person name="Bruno D."/>
            <person name="Vamathevan J."/>
            <person name="Miranda M."/>
            <person name="Anderson I.J."/>
            <person name="Fraser J.A."/>
            <person name="Allen J.E."/>
            <person name="Bosdet I.E."/>
            <person name="Brent M.R."/>
            <person name="Chiu R."/>
            <person name="Doering T.L."/>
            <person name="Donlin M.J."/>
            <person name="D'Souza C.A."/>
            <person name="Fox D.S."/>
            <person name="Grinberg V."/>
            <person name="Fu J."/>
            <person name="Fukushima M."/>
            <person name="Haas B.J."/>
            <person name="Huang J.C."/>
            <person name="Janbon G."/>
            <person name="Jones S.J."/>
            <person name="Koo H.L."/>
            <person name="Krzywinski M.I."/>
            <person name="Kwon-Chung J.K."/>
            <person name="Lengeler K.B."/>
            <person name="Maiti R."/>
            <person name="Marra M.A."/>
            <person name="Marra R.E."/>
            <person name="Mathewson C.A."/>
            <person name="Mitchell T.G."/>
            <person name="Pertea M."/>
            <person name="Riggs F.R."/>
            <person name="Salzberg S.L."/>
            <person name="Schein J.E."/>
            <person name="Shvartsbeyn A."/>
            <person name="Shin H."/>
            <person name="Shumway M."/>
            <person name="Specht C.A."/>
            <person name="Suh B.B."/>
            <person name="Tenney A."/>
            <person name="Utterback T.R."/>
            <person name="Wickes B.L."/>
            <person name="Wortman J.R."/>
            <person name="Wye N.H."/>
            <person name="Kronstad J.W."/>
            <person name="Lodge J.K."/>
            <person name="Heitman J."/>
            <person name="Davis R.W."/>
            <person name="Fraser C.M."/>
            <person name="Hyman R.W."/>
        </authorList>
    </citation>
    <scope>NUCLEOTIDE SEQUENCE [LARGE SCALE GENOMIC DNA]</scope>
    <source>
        <strain evidence="6">JEC21 / ATCC MYA-565</strain>
    </source>
</reference>
<dbReference type="eggNOG" id="ENOG502S16A">
    <property type="taxonomic scope" value="Eukaryota"/>
</dbReference>
<dbReference type="GO" id="GO:0000981">
    <property type="term" value="F:DNA-binding transcription factor activity, RNA polymerase II-specific"/>
    <property type="evidence" value="ECO:0000318"/>
    <property type="project" value="GO_Central"/>
</dbReference>
<dbReference type="SUPFAM" id="SSF57701">
    <property type="entry name" value="Zn2/Cys6 DNA-binding domain"/>
    <property type="match status" value="1"/>
</dbReference>
<evidence type="ECO:0000256" key="3">
    <source>
        <dbReference type="SAM" id="MobiDB-lite"/>
    </source>
</evidence>
<dbReference type="RefSeq" id="XP_024512574.1">
    <property type="nucleotide sequence ID" value="XM_024656794.1"/>
</dbReference>
<feature type="domain" description="Zn(2)-C6 fungal-type" evidence="4">
    <location>
        <begin position="65"/>
        <end position="105"/>
    </location>
</feature>
<dbReference type="PANTHER" id="PTHR46910:SF40">
    <property type="entry name" value="ZN(II)2CYS6 TRANSCRIPTION FACTOR (EUROFUNG)"/>
    <property type="match status" value="1"/>
</dbReference>
<dbReference type="InterPro" id="IPR050987">
    <property type="entry name" value="AtrR-like"/>
</dbReference>
<dbReference type="InterPro" id="IPR001138">
    <property type="entry name" value="Zn2Cys6_DnaBD"/>
</dbReference>
<dbReference type="AlphaFoldDB" id="Q5KK82"/>
<name>Q5KK82_CRYD1</name>
<feature type="compositionally biased region" description="Polar residues" evidence="3">
    <location>
        <begin position="170"/>
        <end position="183"/>
    </location>
</feature>
<dbReference type="Gene3D" id="4.10.240.10">
    <property type="entry name" value="Zn(2)-C6 fungal-type DNA-binding domain"/>
    <property type="match status" value="1"/>
</dbReference>
<evidence type="ECO:0000256" key="2">
    <source>
        <dbReference type="ARBA" id="ARBA00023242"/>
    </source>
</evidence>
<keyword evidence="6" id="KW-1185">Reference proteome</keyword>
<dbReference type="SMART" id="SM00066">
    <property type="entry name" value="GAL4"/>
    <property type="match status" value="1"/>
</dbReference>
<dbReference type="OMA" id="FSWHIFG"/>
<gene>
    <name evidence="5" type="ordered locus">CNC03930</name>
</gene>
<dbReference type="GO" id="GO:0005634">
    <property type="term" value="C:nucleus"/>
    <property type="evidence" value="ECO:0000318"/>
    <property type="project" value="GO_Central"/>
</dbReference>
<dbReference type="GO" id="GO:0008270">
    <property type="term" value="F:zinc ion binding"/>
    <property type="evidence" value="ECO:0007669"/>
    <property type="project" value="InterPro"/>
</dbReference>
<dbReference type="CDD" id="cd00067">
    <property type="entry name" value="GAL4"/>
    <property type="match status" value="1"/>
</dbReference>
<dbReference type="InterPro" id="IPR036864">
    <property type="entry name" value="Zn2-C6_fun-type_DNA-bd_sf"/>
</dbReference>
<keyword evidence="1" id="KW-0479">Metal-binding</keyword>
<keyword evidence="2" id="KW-0539">Nucleus</keyword>
<dbReference type="PANTHER" id="PTHR46910">
    <property type="entry name" value="TRANSCRIPTION FACTOR PDR1"/>
    <property type="match status" value="1"/>
</dbReference>
<dbReference type="STRING" id="214684.Q5KK82"/>
<feature type="region of interest" description="Disordered" evidence="3">
    <location>
        <begin position="1"/>
        <end position="64"/>
    </location>
</feature>
<dbReference type="PaxDb" id="214684-Q5KK82"/>
<dbReference type="GeneID" id="3256310"/>
<evidence type="ECO:0000259" key="4">
    <source>
        <dbReference type="PROSITE" id="PS50048"/>
    </source>
</evidence>
<evidence type="ECO:0000313" key="5">
    <source>
        <dbReference type="EMBL" id="AAW42701.1"/>
    </source>
</evidence>